<feature type="transmembrane region" description="Helical" evidence="11">
    <location>
        <begin position="243"/>
        <end position="263"/>
    </location>
</feature>
<feature type="transmembrane region" description="Helical" evidence="11">
    <location>
        <begin position="150"/>
        <end position="168"/>
    </location>
</feature>
<dbReference type="CDD" id="cd13959">
    <property type="entry name" value="PT_UbiA_COQ2"/>
    <property type="match status" value="1"/>
</dbReference>
<keyword evidence="6 11" id="KW-0808">Transferase</keyword>
<evidence type="ECO:0000256" key="2">
    <source>
        <dbReference type="ARBA" id="ARBA00004141"/>
    </source>
</evidence>
<dbReference type="UniPathway" id="UPA00232"/>
<evidence type="ECO:0000256" key="1">
    <source>
        <dbReference type="ARBA" id="ARBA00001946"/>
    </source>
</evidence>
<evidence type="ECO:0000256" key="7">
    <source>
        <dbReference type="ARBA" id="ARBA00022688"/>
    </source>
</evidence>
<feature type="transmembrane region" description="Helical" evidence="11">
    <location>
        <begin position="275"/>
        <end position="295"/>
    </location>
</feature>
<comment type="caution">
    <text evidence="13">The sequence shown here is derived from an EMBL/GenBank/DDBJ whole genome shotgun (WGS) entry which is preliminary data.</text>
</comment>
<comment type="catalytic activity">
    <reaction evidence="11">
        <text>all-trans-octaprenyl diphosphate + 4-hydroxybenzoate = 4-hydroxy-3-(all-trans-octaprenyl)benzoate + diphosphate</text>
        <dbReference type="Rhea" id="RHEA:27782"/>
        <dbReference type="ChEBI" id="CHEBI:1617"/>
        <dbReference type="ChEBI" id="CHEBI:17879"/>
        <dbReference type="ChEBI" id="CHEBI:33019"/>
        <dbReference type="ChEBI" id="CHEBI:57711"/>
        <dbReference type="EC" id="2.5.1.39"/>
    </reaction>
</comment>
<keyword evidence="9 11" id="KW-1133">Transmembrane helix</keyword>
<keyword evidence="8 11" id="KW-0812">Transmembrane</keyword>
<feature type="transmembrane region" description="Helical" evidence="11">
    <location>
        <begin position="52"/>
        <end position="76"/>
    </location>
</feature>
<dbReference type="PANTHER" id="PTHR11048">
    <property type="entry name" value="PRENYLTRANSFERASES"/>
    <property type="match status" value="1"/>
</dbReference>
<evidence type="ECO:0000256" key="11">
    <source>
        <dbReference type="HAMAP-Rule" id="MF_01635"/>
    </source>
</evidence>
<dbReference type="EC" id="2.5.1.39" evidence="11 12"/>
<dbReference type="FunFam" id="1.10.357.140:FF:000008">
    <property type="entry name" value="4-hydroxybenzoate octaprenyltransferase"/>
    <property type="match status" value="1"/>
</dbReference>
<protein>
    <recommendedName>
        <fullName evidence="11 12">4-hydroxybenzoate octaprenyltransferase</fullName>
        <ecNumber evidence="11 12">2.5.1.39</ecNumber>
    </recommendedName>
    <alternativeName>
        <fullName evidence="11">4-HB polyprenyltransferase</fullName>
    </alternativeName>
</protein>
<dbReference type="InterPro" id="IPR039653">
    <property type="entry name" value="Prenyltransferase"/>
</dbReference>
<organism evidence="13 14">
    <name type="scientific">OM182 bacterium MED-G24</name>
    <dbReference type="NCBI Taxonomy" id="1986255"/>
    <lineage>
        <taxon>Bacteria</taxon>
        <taxon>Pseudomonadati</taxon>
        <taxon>Pseudomonadota</taxon>
        <taxon>Gammaproteobacteria</taxon>
        <taxon>OMG group</taxon>
        <taxon>OM182 clade</taxon>
    </lineage>
</organism>
<accession>A0A2A5X021</accession>
<sequence length="298" mass="33611">MPESTLMNLYGRFPRLPVYIALARLDKPIGIYLLLWPTLQALWLAADGWPGWHLLLVFATGTVLARAAGCVMNDMADREFDRAVERTHARPLTSGQLDMMDAWIMLAVLLFPALILVLSTNLLTVALAALAVLTAAAYPYMKRLTYLPQAFLGMAFSFGIPMAFTAVSGQIDRLAWLLMIANAIWIVAYDTEYAMVDRDDDLKLGLKSSAILFGELDRLMIGVLQGLFLFIMLVVAFHIEASWLFHIGLVSYVAFFAYQQYLIRDRDRDACFRAFLNNHWAGLVMLVSVMADLWWRST</sequence>
<dbReference type="HAMAP" id="MF_01635">
    <property type="entry name" value="UbiA"/>
    <property type="match status" value="1"/>
</dbReference>
<evidence type="ECO:0000256" key="9">
    <source>
        <dbReference type="ARBA" id="ARBA00022989"/>
    </source>
</evidence>
<dbReference type="InterPro" id="IPR000537">
    <property type="entry name" value="UbiA_prenyltransferase"/>
</dbReference>
<feature type="transmembrane region" description="Helical" evidence="11">
    <location>
        <begin position="174"/>
        <end position="195"/>
    </location>
</feature>
<evidence type="ECO:0000313" key="13">
    <source>
        <dbReference type="EMBL" id="PDH42155.1"/>
    </source>
</evidence>
<proteinExistence type="inferred from homology"/>
<dbReference type="Gene3D" id="1.20.120.1780">
    <property type="entry name" value="UbiA prenyltransferase"/>
    <property type="match status" value="1"/>
</dbReference>
<evidence type="ECO:0000256" key="3">
    <source>
        <dbReference type="ARBA" id="ARBA00005985"/>
    </source>
</evidence>
<keyword evidence="7 11" id="KW-0831">Ubiquinone biosynthesis</keyword>
<gene>
    <name evidence="11 13" type="primary">ubiA</name>
    <name evidence="13" type="ORF">CNE99_00075</name>
</gene>
<evidence type="ECO:0000256" key="5">
    <source>
        <dbReference type="ARBA" id="ARBA00022519"/>
    </source>
</evidence>
<comment type="pathway">
    <text evidence="11">Cofactor biosynthesis; ubiquinone biosynthesis.</text>
</comment>
<dbReference type="EMBL" id="NTKD01000001">
    <property type="protein sequence ID" value="PDH42155.1"/>
    <property type="molecule type" value="Genomic_DNA"/>
</dbReference>
<dbReference type="FunFam" id="1.20.120.1780:FF:000001">
    <property type="entry name" value="4-hydroxybenzoate octaprenyltransferase"/>
    <property type="match status" value="1"/>
</dbReference>
<dbReference type="GO" id="GO:0006744">
    <property type="term" value="P:ubiquinone biosynthetic process"/>
    <property type="evidence" value="ECO:0007669"/>
    <property type="project" value="UniProtKB-UniRule"/>
</dbReference>
<dbReference type="PROSITE" id="PS00943">
    <property type="entry name" value="UBIA"/>
    <property type="match status" value="1"/>
</dbReference>
<evidence type="ECO:0000256" key="10">
    <source>
        <dbReference type="ARBA" id="ARBA00023136"/>
    </source>
</evidence>
<dbReference type="GO" id="GO:0005886">
    <property type="term" value="C:plasma membrane"/>
    <property type="evidence" value="ECO:0007669"/>
    <property type="project" value="UniProtKB-SubCell"/>
</dbReference>
<dbReference type="Pfam" id="PF01040">
    <property type="entry name" value="UbiA"/>
    <property type="match status" value="1"/>
</dbReference>
<dbReference type="AlphaFoldDB" id="A0A2A5X021"/>
<dbReference type="InterPro" id="IPR006370">
    <property type="entry name" value="HB_polyprenyltransferase-like"/>
</dbReference>
<comment type="cofactor">
    <cofactor evidence="1 11">
        <name>Mg(2+)</name>
        <dbReference type="ChEBI" id="CHEBI:18420"/>
    </cofactor>
</comment>
<keyword evidence="10 11" id="KW-0472">Membrane</keyword>
<dbReference type="InterPro" id="IPR030470">
    <property type="entry name" value="UbiA_prenylTrfase_CS"/>
</dbReference>
<comment type="function">
    <text evidence="11">Catalyzes the prenylation of para-hydroxybenzoate (PHB) with an all-trans polyprenyl group. Mediates the second step in the final reaction sequence of ubiquinone-8 (UQ-8) biosynthesis, which is the condensation of the polyisoprenoid side chain with PHB, generating the first membrane-bound Q intermediate 3-octaprenyl-4-hydroxybenzoate.</text>
</comment>
<dbReference type="PANTHER" id="PTHR11048:SF28">
    <property type="entry name" value="4-HYDROXYBENZOATE POLYPRENYLTRANSFERASE, MITOCHONDRIAL"/>
    <property type="match status" value="1"/>
</dbReference>
<keyword evidence="5 11" id="KW-0997">Cell inner membrane</keyword>
<dbReference type="GO" id="GO:0008412">
    <property type="term" value="F:4-hydroxybenzoate polyprenyltransferase activity"/>
    <property type="evidence" value="ECO:0007669"/>
    <property type="project" value="UniProtKB-UniRule"/>
</dbReference>
<dbReference type="InterPro" id="IPR044878">
    <property type="entry name" value="UbiA_sf"/>
</dbReference>
<dbReference type="NCBIfam" id="TIGR01474">
    <property type="entry name" value="ubiA_proteo"/>
    <property type="match status" value="1"/>
</dbReference>
<keyword evidence="4 11" id="KW-1003">Cell membrane</keyword>
<evidence type="ECO:0000256" key="8">
    <source>
        <dbReference type="ARBA" id="ARBA00022692"/>
    </source>
</evidence>
<evidence type="ECO:0000256" key="4">
    <source>
        <dbReference type="ARBA" id="ARBA00022475"/>
    </source>
</evidence>
<reference evidence="13 14" key="1">
    <citation type="submission" date="2017-08" db="EMBL/GenBank/DDBJ databases">
        <title>Fine stratification of microbial communities through a metagenomic profile of the photic zone.</title>
        <authorList>
            <person name="Haro-Moreno J.M."/>
            <person name="Lopez-Perez M."/>
            <person name="De La Torre J."/>
            <person name="Picazo A."/>
            <person name="Camacho A."/>
            <person name="Rodriguez-Valera F."/>
        </authorList>
    </citation>
    <scope>NUCLEOTIDE SEQUENCE [LARGE SCALE GENOMIC DNA]</scope>
    <source>
        <strain evidence="13">MED-G24</strain>
    </source>
</reference>
<evidence type="ECO:0000256" key="6">
    <source>
        <dbReference type="ARBA" id="ARBA00022679"/>
    </source>
</evidence>
<name>A0A2A5X021_9GAMM</name>
<dbReference type="Proteomes" id="UP000219327">
    <property type="component" value="Unassembled WGS sequence"/>
</dbReference>
<evidence type="ECO:0000313" key="14">
    <source>
        <dbReference type="Proteomes" id="UP000219327"/>
    </source>
</evidence>
<comment type="subcellular location">
    <subcellularLocation>
        <location evidence="11">Cell inner membrane</location>
        <topology evidence="11">Multi-pass membrane protein</topology>
    </subcellularLocation>
    <subcellularLocation>
        <location evidence="2">Membrane</location>
        <topology evidence="2">Multi-pass membrane protein</topology>
    </subcellularLocation>
</comment>
<dbReference type="Gene3D" id="1.10.357.140">
    <property type="entry name" value="UbiA prenyltransferase"/>
    <property type="match status" value="1"/>
</dbReference>
<comment type="similarity">
    <text evidence="3 11">Belongs to the UbiA prenyltransferase family.</text>
</comment>
<keyword evidence="11" id="KW-0460">Magnesium</keyword>
<evidence type="ECO:0000256" key="12">
    <source>
        <dbReference type="NCBIfam" id="TIGR01474"/>
    </source>
</evidence>